<dbReference type="Pfam" id="PF00672">
    <property type="entry name" value="HAMP"/>
    <property type="match status" value="2"/>
</dbReference>
<evidence type="ECO:0000256" key="4">
    <source>
        <dbReference type="SAM" id="Coils"/>
    </source>
</evidence>
<dbReference type="SMART" id="SM00304">
    <property type="entry name" value="HAMP"/>
    <property type="match status" value="2"/>
</dbReference>
<dbReference type="PANTHER" id="PTHR32089">
    <property type="entry name" value="METHYL-ACCEPTING CHEMOTAXIS PROTEIN MCPB"/>
    <property type="match status" value="1"/>
</dbReference>
<feature type="compositionally biased region" description="Basic and acidic residues" evidence="5">
    <location>
        <begin position="777"/>
        <end position="793"/>
    </location>
</feature>
<dbReference type="Gene3D" id="3.30.450.20">
    <property type="entry name" value="PAS domain"/>
    <property type="match status" value="1"/>
</dbReference>
<dbReference type="CDD" id="cd11386">
    <property type="entry name" value="MCP_signal"/>
    <property type="match status" value="1"/>
</dbReference>
<evidence type="ECO:0000256" key="3">
    <source>
        <dbReference type="PROSITE-ProRule" id="PRU00284"/>
    </source>
</evidence>
<evidence type="ECO:0000256" key="6">
    <source>
        <dbReference type="SAM" id="Phobius"/>
    </source>
</evidence>
<keyword evidence="6" id="KW-0472">Membrane</keyword>
<feature type="region of interest" description="Disordered" evidence="5">
    <location>
        <begin position="760"/>
        <end position="793"/>
    </location>
</feature>
<evidence type="ECO:0000256" key="1">
    <source>
        <dbReference type="ARBA" id="ARBA00023224"/>
    </source>
</evidence>
<comment type="similarity">
    <text evidence="2">Belongs to the methyl-accepting chemotaxis (MCP) protein family.</text>
</comment>
<feature type="domain" description="Methyl-accepting transducer" evidence="7">
    <location>
        <begin position="476"/>
        <end position="715"/>
    </location>
</feature>
<dbReference type="GO" id="GO:0004888">
    <property type="term" value="F:transmembrane signaling receptor activity"/>
    <property type="evidence" value="ECO:0007669"/>
    <property type="project" value="InterPro"/>
</dbReference>
<feature type="domain" description="HAMP" evidence="8">
    <location>
        <begin position="317"/>
        <end position="369"/>
    </location>
</feature>
<feature type="coiled-coil region" evidence="4">
    <location>
        <begin position="620"/>
        <end position="647"/>
    </location>
</feature>
<keyword evidence="6" id="KW-1133">Transmembrane helix</keyword>
<dbReference type="Pfam" id="PF00015">
    <property type="entry name" value="MCPsignal"/>
    <property type="match status" value="1"/>
</dbReference>
<dbReference type="GO" id="GO:0007165">
    <property type="term" value="P:signal transduction"/>
    <property type="evidence" value="ECO:0007669"/>
    <property type="project" value="UniProtKB-KW"/>
</dbReference>
<dbReference type="PROSITE" id="PS50885">
    <property type="entry name" value="HAMP"/>
    <property type="match status" value="2"/>
</dbReference>
<dbReference type="GO" id="GO:0006935">
    <property type="term" value="P:chemotaxis"/>
    <property type="evidence" value="ECO:0007669"/>
    <property type="project" value="InterPro"/>
</dbReference>
<dbReference type="PROSITE" id="PS50111">
    <property type="entry name" value="CHEMOTAXIS_TRANSDUC_2"/>
    <property type="match status" value="1"/>
</dbReference>
<dbReference type="Gene3D" id="6.10.250.1910">
    <property type="match status" value="1"/>
</dbReference>
<sequence>MRLLNGGQKSAPGMGIPFLNRIRERYGLKLAVAFTAVLLLTVGVGTVVSADASTQLRDDVESHMIGTADQRADRLDTWLTGVTTQARVASDHPALRSDDRAAVTAYLDELASDDRAPPGVVATHYVDADTGEIVTSSNEELVGVDARAQGAPFAQEGVSFAGASDVLVTDPFRPSVVDFTTVAVATPVDGRSDRLLVYMVNFERQVGAFAGTEGESETVVVGADGTLIAHPNADLIGSTVDGTETVVPASAFEGATFQQTDGEAVAAAPMETTDWAVVVSQPASAAFAVQRAVVSGIVGLILVSVVSLALIGVTIGSRTTLSLRRLSGKAEAMADGDLDVDLTTGRTDEIGGLYRAFDAMRDSLRERITEAEEALSEAESARAEAEEARAEAEAARAEATRTNERLEATAEAYGEVMQDVADGDLTRRIDVDDAGGAMATVGVAFNDMVSAIESTIEDVKAFGSEVANAAEAVDRNATDVMTAGEEMNESVAEIADGARTQTESLQDMTGEVNDLSASAEEIAATVDTVADTSERAADAGADGRAAAEAAVEELDGIEETTEHTQEEVEALKDEMAEIGEIVDVISDIAEQTNLLALNASIEAAHANGDAGDADGFAVVADEVKNLAEETKESASEIEARIESVRERTEQVVEGTQETGQRVAEGVETVEGAIDALEQIADYVEEIDSSIQGIADATDGQADSTERVVESLDEVAAISKQTAEQATDVTETADRQERTIAEVDDAADELTRRAARLREQLADFDVGATDSPTPAARQRADALGDGGRDTEGYR</sequence>
<dbReference type="Proteomes" id="UP000253273">
    <property type="component" value="Chromosome"/>
</dbReference>
<dbReference type="InterPro" id="IPR003660">
    <property type="entry name" value="HAMP_dom"/>
</dbReference>
<keyword evidence="6" id="KW-0812">Transmembrane</keyword>
<keyword evidence="10" id="KW-1185">Reference proteome</keyword>
<evidence type="ECO:0000313" key="10">
    <source>
        <dbReference type="Proteomes" id="UP000253273"/>
    </source>
</evidence>
<feature type="coiled-coil region" evidence="4">
    <location>
        <begin position="547"/>
        <end position="574"/>
    </location>
</feature>
<dbReference type="PRINTS" id="PR00260">
    <property type="entry name" value="CHEMTRNSDUCR"/>
</dbReference>
<organism evidence="9 10">
    <name type="scientific">Haloplanus rubicundus</name>
    <dbReference type="NCBI Taxonomy" id="1547898"/>
    <lineage>
        <taxon>Archaea</taxon>
        <taxon>Methanobacteriati</taxon>
        <taxon>Methanobacteriota</taxon>
        <taxon>Stenosarchaea group</taxon>
        <taxon>Halobacteria</taxon>
        <taxon>Halobacteriales</taxon>
        <taxon>Haloferacaceae</taxon>
        <taxon>Haloplanus</taxon>
    </lineage>
</organism>
<accession>A0A345E0K9</accession>
<feature type="coiled-coil region" evidence="4">
    <location>
        <begin position="354"/>
        <end position="412"/>
    </location>
</feature>
<gene>
    <name evidence="9" type="ORF">DU500_04355</name>
</gene>
<evidence type="ECO:0000256" key="2">
    <source>
        <dbReference type="ARBA" id="ARBA00029447"/>
    </source>
</evidence>
<dbReference type="PANTHER" id="PTHR32089:SF112">
    <property type="entry name" value="LYSOZYME-LIKE PROTEIN-RELATED"/>
    <property type="match status" value="1"/>
</dbReference>
<evidence type="ECO:0000259" key="8">
    <source>
        <dbReference type="PROSITE" id="PS50885"/>
    </source>
</evidence>
<protein>
    <submittedName>
        <fullName evidence="9">Methyl-accepting chemotaxis protein</fullName>
    </submittedName>
</protein>
<dbReference type="KEGG" id="haj:DU500_04355"/>
<dbReference type="CDD" id="cd06225">
    <property type="entry name" value="HAMP"/>
    <property type="match status" value="2"/>
</dbReference>
<dbReference type="Gene3D" id="1.10.287.950">
    <property type="entry name" value="Methyl-accepting chemotaxis protein"/>
    <property type="match status" value="1"/>
</dbReference>
<evidence type="ECO:0000313" key="9">
    <source>
        <dbReference type="EMBL" id="AXG05731.1"/>
    </source>
</evidence>
<evidence type="ECO:0000256" key="5">
    <source>
        <dbReference type="SAM" id="MobiDB-lite"/>
    </source>
</evidence>
<dbReference type="InterPro" id="IPR004090">
    <property type="entry name" value="Chemotax_Me-accpt_rcpt"/>
</dbReference>
<feature type="coiled-coil region" evidence="4">
    <location>
        <begin position="732"/>
        <end position="759"/>
    </location>
</feature>
<name>A0A345E0K9_9EURY</name>
<dbReference type="AlphaFoldDB" id="A0A345E0K9"/>
<feature type="transmembrane region" description="Helical" evidence="6">
    <location>
        <begin position="292"/>
        <end position="315"/>
    </location>
</feature>
<dbReference type="SUPFAM" id="SSF58104">
    <property type="entry name" value="Methyl-accepting chemotaxis protein (MCP) signaling domain"/>
    <property type="match status" value="1"/>
</dbReference>
<feature type="domain" description="HAMP" evidence="8">
    <location>
        <begin position="404"/>
        <end position="457"/>
    </location>
</feature>
<dbReference type="GO" id="GO:0016020">
    <property type="term" value="C:membrane"/>
    <property type="evidence" value="ECO:0007669"/>
    <property type="project" value="InterPro"/>
</dbReference>
<dbReference type="InterPro" id="IPR004089">
    <property type="entry name" value="MCPsignal_dom"/>
</dbReference>
<dbReference type="SMART" id="SM00283">
    <property type="entry name" value="MA"/>
    <property type="match status" value="1"/>
</dbReference>
<dbReference type="SUPFAM" id="SSF158472">
    <property type="entry name" value="HAMP domain-like"/>
    <property type="match status" value="1"/>
</dbReference>
<proteinExistence type="inferred from homology"/>
<reference evidence="9 10" key="1">
    <citation type="submission" date="2018-07" db="EMBL/GenBank/DDBJ databases">
        <title>Genome sequences of Haloplanus sp. CBA1113.</title>
        <authorList>
            <person name="Kim Y.B."/>
            <person name="Roh S.W."/>
        </authorList>
    </citation>
    <scope>NUCLEOTIDE SEQUENCE [LARGE SCALE GENOMIC DNA]</scope>
    <source>
        <strain evidence="9 10">CBA1113</strain>
    </source>
</reference>
<dbReference type="EMBL" id="CP031150">
    <property type="protein sequence ID" value="AXG05731.1"/>
    <property type="molecule type" value="Genomic_DNA"/>
</dbReference>
<keyword evidence="1 3" id="KW-0807">Transducer</keyword>
<keyword evidence="4" id="KW-0175">Coiled coil</keyword>
<evidence type="ECO:0000259" key="7">
    <source>
        <dbReference type="PROSITE" id="PS50111"/>
    </source>
</evidence>